<accession>A0A6A6ZSL6</accession>
<reference evidence="2" key="1">
    <citation type="journal article" date="2020" name="Stud. Mycol.">
        <title>101 Dothideomycetes genomes: a test case for predicting lifestyles and emergence of pathogens.</title>
        <authorList>
            <person name="Haridas S."/>
            <person name="Albert R."/>
            <person name="Binder M."/>
            <person name="Bloem J."/>
            <person name="Labutti K."/>
            <person name="Salamov A."/>
            <person name="Andreopoulos B."/>
            <person name="Baker S."/>
            <person name="Barry K."/>
            <person name="Bills G."/>
            <person name="Bluhm B."/>
            <person name="Cannon C."/>
            <person name="Castanera R."/>
            <person name="Culley D."/>
            <person name="Daum C."/>
            <person name="Ezra D."/>
            <person name="Gonzalez J."/>
            <person name="Henrissat B."/>
            <person name="Kuo A."/>
            <person name="Liang C."/>
            <person name="Lipzen A."/>
            <person name="Lutzoni F."/>
            <person name="Magnuson J."/>
            <person name="Mondo S."/>
            <person name="Nolan M."/>
            <person name="Ohm R."/>
            <person name="Pangilinan J."/>
            <person name="Park H.-J."/>
            <person name="Ramirez L."/>
            <person name="Alfaro M."/>
            <person name="Sun H."/>
            <person name="Tritt A."/>
            <person name="Yoshinaga Y."/>
            <person name="Zwiers L.-H."/>
            <person name="Turgeon B."/>
            <person name="Goodwin S."/>
            <person name="Spatafora J."/>
            <person name="Crous P."/>
            <person name="Grigoriev I."/>
        </authorList>
    </citation>
    <scope>NUCLEOTIDE SEQUENCE</scope>
    <source>
        <strain evidence="2">CBS 113818</strain>
    </source>
</reference>
<dbReference type="AlphaFoldDB" id="A0A6A6ZSL6"/>
<evidence type="ECO:0000313" key="3">
    <source>
        <dbReference type="Proteomes" id="UP000799424"/>
    </source>
</evidence>
<name>A0A6A6ZSL6_9PLEO</name>
<dbReference type="Proteomes" id="UP000799424">
    <property type="component" value="Unassembled WGS sequence"/>
</dbReference>
<evidence type="ECO:0000256" key="1">
    <source>
        <dbReference type="SAM" id="MobiDB-lite"/>
    </source>
</evidence>
<proteinExistence type="predicted"/>
<feature type="region of interest" description="Disordered" evidence="1">
    <location>
        <begin position="121"/>
        <end position="140"/>
    </location>
</feature>
<sequence>MAATDPCDESLFWRASPSVGRYCGVIYFTAIFKAWKEEFGRAKDVRESAKSVSKPMDHKFYAAFKEGVYDAVRNTEKFAHQNDIRLSAQSDDWERAWETPTSLFLVDFQATWKGLEASAPTSGAATSLDHDPSPKGTVAQSSTRCVGDSLYGQFNSVSKAKRQTKLVAEVCLASKPGQDNDGANTALHAYSRKLLAGQMSDSLTSHEALYRQVEFRLKLMRTATHMLHAVRIPLPLGLRCSDFDVQEFEREIREVPNDLRARKYTAARDRILTTVLPDPLPIQGYRWNKPHRYIAAALAVDVSITNAEELQAAVARLELVHALNVATIKKDLERDEGIWSCKQTWFQKIGKRLRSVSPE</sequence>
<organism evidence="2 3">
    <name type="scientific">Ophiobolus disseminans</name>
    <dbReference type="NCBI Taxonomy" id="1469910"/>
    <lineage>
        <taxon>Eukaryota</taxon>
        <taxon>Fungi</taxon>
        <taxon>Dikarya</taxon>
        <taxon>Ascomycota</taxon>
        <taxon>Pezizomycotina</taxon>
        <taxon>Dothideomycetes</taxon>
        <taxon>Pleosporomycetidae</taxon>
        <taxon>Pleosporales</taxon>
        <taxon>Pleosporineae</taxon>
        <taxon>Phaeosphaeriaceae</taxon>
        <taxon>Ophiobolus</taxon>
    </lineage>
</organism>
<dbReference type="EMBL" id="MU006231">
    <property type="protein sequence ID" value="KAF2823778.1"/>
    <property type="molecule type" value="Genomic_DNA"/>
</dbReference>
<dbReference type="OrthoDB" id="3794541at2759"/>
<keyword evidence="3" id="KW-1185">Reference proteome</keyword>
<evidence type="ECO:0000313" key="2">
    <source>
        <dbReference type="EMBL" id="KAF2823778.1"/>
    </source>
</evidence>
<gene>
    <name evidence="2" type="ORF">CC86DRAFT_468796</name>
</gene>
<protein>
    <submittedName>
        <fullName evidence="2">Uncharacterized protein</fullName>
    </submittedName>
</protein>